<comment type="similarity">
    <text evidence="1 3">Belongs to the short-chain dehydrogenases/reductases (SDR) family.</text>
</comment>
<sequence>METIFITGASSGIGKAAAKLFQSKGWNVIATMRNPEKETELTQLENVTVLPLDVTNVEQIKSTTAKAISLGTIDVVLNNAGYALFGAMEAFSNEQIERQISTNLLGTLYVTQAFIPHFRAKKSGLFINVTSIAGLLAHPFSNVYHATKWALEGWSESLSIELAPFNIGVKTVSPSGTKSNFFNVAEIASFPAYDQAIQKMLGGFNLNTEPEQIAEVIYEAATDQKDKLRYLAGENAKKAYGRRLEIGAEAFRKETKAFFLKLLNT</sequence>
<dbReference type="InterPro" id="IPR051911">
    <property type="entry name" value="SDR_oxidoreductase"/>
</dbReference>
<dbReference type="PRINTS" id="PR00081">
    <property type="entry name" value="GDHRDH"/>
</dbReference>
<dbReference type="PRINTS" id="PR00080">
    <property type="entry name" value="SDRFAMILY"/>
</dbReference>
<reference evidence="5" key="1">
    <citation type="submission" date="2016-10" db="EMBL/GenBank/DDBJ databases">
        <authorList>
            <person name="Varghese N."/>
            <person name="Submissions S."/>
        </authorList>
    </citation>
    <scope>NUCLEOTIDE SEQUENCE [LARGE SCALE GENOMIC DNA]</scope>
    <source>
        <strain evidence="5">Jip14</strain>
    </source>
</reference>
<dbReference type="SUPFAM" id="SSF51735">
    <property type="entry name" value="NAD(P)-binding Rossmann-fold domains"/>
    <property type="match status" value="1"/>
</dbReference>
<evidence type="ECO:0000313" key="4">
    <source>
        <dbReference type="EMBL" id="SEL88196.1"/>
    </source>
</evidence>
<evidence type="ECO:0000256" key="3">
    <source>
        <dbReference type="RuleBase" id="RU000363"/>
    </source>
</evidence>
<evidence type="ECO:0000256" key="2">
    <source>
        <dbReference type="ARBA" id="ARBA00023002"/>
    </source>
</evidence>
<dbReference type="InterPro" id="IPR002347">
    <property type="entry name" value="SDR_fam"/>
</dbReference>
<dbReference type="CDD" id="cd05374">
    <property type="entry name" value="17beta-HSD-like_SDR_c"/>
    <property type="match status" value="1"/>
</dbReference>
<dbReference type="InterPro" id="IPR036291">
    <property type="entry name" value="NAD(P)-bd_dom_sf"/>
</dbReference>
<dbReference type="PANTHER" id="PTHR43976:SF16">
    <property type="entry name" value="SHORT-CHAIN DEHYDROGENASE_REDUCTASE FAMILY PROTEIN"/>
    <property type="match status" value="1"/>
</dbReference>
<keyword evidence="5" id="KW-1185">Reference proteome</keyword>
<dbReference type="Gene3D" id="3.40.50.720">
    <property type="entry name" value="NAD(P)-binding Rossmann-like Domain"/>
    <property type="match status" value="1"/>
</dbReference>
<dbReference type="OrthoDB" id="1235794at2"/>
<name>A0A1H7TUT2_9SPHI</name>
<dbReference type="PANTHER" id="PTHR43976">
    <property type="entry name" value="SHORT CHAIN DEHYDROGENASE"/>
    <property type="match status" value="1"/>
</dbReference>
<evidence type="ECO:0000256" key="1">
    <source>
        <dbReference type="ARBA" id="ARBA00006484"/>
    </source>
</evidence>
<accession>A0A1H7TUT2</accession>
<evidence type="ECO:0000313" key="5">
    <source>
        <dbReference type="Proteomes" id="UP000198916"/>
    </source>
</evidence>
<dbReference type="AlphaFoldDB" id="A0A1H7TUT2"/>
<dbReference type="Proteomes" id="UP000198916">
    <property type="component" value="Unassembled WGS sequence"/>
</dbReference>
<keyword evidence="2" id="KW-0560">Oxidoreductase</keyword>
<dbReference type="GO" id="GO:0016491">
    <property type="term" value="F:oxidoreductase activity"/>
    <property type="evidence" value="ECO:0007669"/>
    <property type="project" value="UniProtKB-KW"/>
</dbReference>
<dbReference type="RefSeq" id="WP_090608908.1">
    <property type="nucleotide sequence ID" value="NZ_FNZR01000012.1"/>
</dbReference>
<dbReference type="EMBL" id="FNZR01000012">
    <property type="protein sequence ID" value="SEL88196.1"/>
    <property type="molecule type" value="Genomic_DNA"/>
</dbReference>
<dbReference type="Pfam" id="PF00106">
    <property type="entry name" value="adh_short"/>
    <property type="match status" value="1"/>
</dbReference>
<proteinExistence type="inferred from homology"/>
<dbReference type="STRING" id="332977.SAMN05421740_11285"/>
<protein>
    <submittedName>
        <fullName evidence="4">NADP-dependent 3-hydroxy acid dehydrogenase YdfG</fullName>
    </submittedName>
</protein>
<organism evidence="4 5">
    <name type="scientific">Parapedobacter koreensis</name>
    <dbReference type="NCBI Taxonomy" id="332977"/>
    <lineage>
        <taxon>Bacteria</taxon>
        <taxon>Pseudomonadati</taxon>
        <taxon>Bacteroidota</taxon>
        <taxon>Sphingobacteriia</taxon>
        <taxon>Sphingobacteriales</taxon>
        <taxon>Sphingobacteriaceae</taxon>
        <taxon>Parapedobacter</taxon>
    </lineage>
</organism>
<gene>
    <name evidence="4" type="ORF">SAMN05421740_11285</name>
</gene>